<name>A0ABS3HRM1_9ENTE</name>
<evidence type="ECO:0000259" key="1">
    <source>
        <dbReference type="Pfam" id="PF01261"/>
    </source>
</evidence>
<dbReference type="RefSeq" id="WP_206965409.1">
    <property type="nucleotide sequence ID" value="NZ_JAFLVX010000015.1"/>
</dbReference>
<protein>
    <submittedName>
        <fullName evidence="2">Sugar phosphate isomerase/epimerase</fullName>
    </submittedName>
</protein>
<dbReference type="Gene3D" id="3.20.20.150">
    <property type="entry name" value="Divalent-metal-dependent TIM barrel enzymes"/>
    <property type="match status" value="1"/>
</dbReference>
<keyword evidence="2" id="KW-0413">Isomerase</keyword>
<organism evidence="2 3">
    <name type="scientific">Candidatus Vagococcus giribetii</name>
    <dbReference type="NCBI Taxonomy" id="2230876"/>
    <lineage>
        <taxon>Bacteria</taxon>
        <taxon>Bacillati</taxon>
        <taxon>Bacillota</taxon>
        <taxon>Bacilli</taxon>
        <taxon>Lactobacillales</taxon>
        <taxon>Enterococcaceae</taxon>
        <taxon>Vagococcus</taxon>
    </lineage>
</organism>
<comment type="caution">
    <text evidence="2">The sequence shown here is derived from an EMBL/GenBank/DDBJ whole genome shotgun (WGS) entry which is preliminary data.</text>
</comment>
<reference evidence="2 3" key="1">
    <citation type="submission" date="2021-03" db="EMBL/GenBank/DDBJ databases">
        <title>Enterococcal diversity collection.</title>
        <authorList>
            <person name="Gilmore M.S."/>
            <person name="Schwartzman J."/>
            <person name="Van Tyne D."/>
            <person name="Martin M."/>
            <person name="Earl A.M."/>
            <person name="Manson A.L."/>
            <person name="Straub T."/>
            <person name="Salamzade R."/>
            <person name="Saavedra J."/>
            <person name="Lebreton F."/>
            <person name="Prichula J."/>
            <person name="Schaufler K."/>
            <person name="Gaca A."/>
            <person name="Sgardioli B."/>
            <person name="Wagenaar J."/>
            <person name="Strong T."/>
        </authorList>
    </citation>
    <scope>NUCLEOTIDE SEQUENCE [LARGE SCALE GENOMIC DNA]</scope>
    <source>
        <strain evidence="2 3">DIV0080</strain>
    </source>
</reference>
<dbReference type="Pfam" id="PF01261">
    <property type="entry name" value="AP_endonuc_2"/>
    <property type="match status" value="1"/>
</dbReference>
<sequence length="250" mass="28826">MKPLISLQLWSVQEACAEDFESVLEQVKAFGYDGVEFAGYYNRKAEAIKVKLAELSLHVSGAHVGFEQLRDEFDETVAFEKALGNEVLIVPYMDAPSEKEWEEQILILKEISDKLNKEGLTLGYHNHAHELMAIPQVNILEKMIELIPTIQLEVDTYWLAYAGVDVIPWLTKHQQNIKWLHLKDMRVTGEEKESTEIGKGILPIDRYLDWAKEAELDWVVIEQEAFQELTPMESAKINVKTLKEWKEKGR</sequence>
<feature type="domain" description="Xylose isomerase-like TIM barrel" evidence="1">
    <location>
        <begin position="24"/>
        <end position="243"/>
    </location>
</feature>
<evidence type="ECO:0000313" key="3">
    <source>
        <dbReference type="Proteomes" id="UP000664857"/>
    </source>
</evidence>
<dbReference type="PANTHER" id="PTHR12110">
    <property type="entry name" value="HYDROXYPYRUVATE ISOMERASE"/>
    <property type="match status" value="1"/>
</dbReference>
<dbReference type="Proteomes" id="UP000664857">
    <property type="component" value="Unassembled WGS sequence"/>
</dbReference>
<dbReference type="InterPro" id="IPR036237">
    <property type="entry name" value="Xyl_isomerase-like_sf"/>
</dbReference>
<gene>
    <name evidence="2" type="ORF">DOK76_04960</name>
</gene>
<dbReference type="InterPro" id="IPR013022">
    <property type="entry name" value="Xyl_isomerase-like_TIM-brl"/>
</dbReference>
<dbReference type="SUPFAM" id="SSF51658">
    <property type="entry name" value="Xylose isomerase-like"/>
    <property type="match status" value="1"/>
</dbReference>
<dbReference type="EMBL" id="JAFLVX010000015">
    <property type="protein sequence ID" value="MBO0476409.1"/>
    <property type="molecule type" value="Genomic_DNA"/>
</dbReference>
<dbReference type="GO" id="GO:0016853">
    <property type="term" value="F:isomerase activity"/>
    <property type="evidence" value="ECO:0007669"/>
    <property type="project" value="UniProtKB-KW"/>
</dbReference>
<accession>A0ABS3HRM1</accession>
<keyword evidence="3" id="KW-1185">Reference proteome</keyword>
<proteinExistence type="predicted"/>
<dbReference type="PANTHER" id="PTHR12110:SF41">
    <property type="entry name" value="INOSOSE DEHYDRATASE"/>
    <property type="match status" value="1"/>
</dbReference>
<evidence type="ECO:0000313" key="2">
    <source>
        <dbReference type="EMBL" id="MBO0476409.1"/>
    </source>
</evidence>
<dbReference type="InterPro" id="IPR050312">
    <property type="entry name" value="IolE/XylAMocC-like"/>
</dbReference>